<sequence length="195" mass="22290">MDTIVIETEQEILNNSRKKNEAKEWIKALLAAAIVLFLIQKFLFMPYAIEGPSMFPTFKTGERIVVNKLIFELRSPKRGEIVVLRSPEGRTLIKRIIGLPGDRIQLKNNLVYINGEVLVEPYLQSSLYDKAGNGIKMIRDYSQYLVPENKLFVLGDNRLHSQDSRALGAISLKEVIGRADLVIWPINQVRFVQHN</sequence>
<dbReference type="PANTHER" id="PTHR43390">
    <property type="entry name" value="SIGNAL PEPTIDASE I"/>
    <property type="match status" value="1"/>
</dbReference>
<dbReference type="RefSeq" id="WP_116061941.1">
    <property type="nucleotide sequence ID" value="NZ_QRDZ01000013.1"/>
</dbReference>
<evidence type="ECO:0000256" key="3">
    <source>
        <dbReference type="ARBA" id="ARBA00009370"/>
    </source>
</evidence>
<keyword evidence="7" id="KW-1133">Transmembrane helix</keyword>
<dbReference type="EC" id="3.4.21.89" evidence="4 7"/>
<comment type="similarity">
    <text evidence="3 7">Belongs to the peptidase S26 family.</text>
</comment>
<feature type="active site" evidence="6">
    <location>
        <position position="94"/>
    </location>
</feature>
<dbReference type="PANTHER" id="PTHR43390:SF1">
    <property type="entry name" value="CHLOROPLAST PROCESSING PEPTIDASE"/>
    <property type="match status" value="1"/>
</dbReference>
<dbReference type="CDD" id="cd06530">
    <property type="entry name" value="S26_SPase_I"/>
    <property type="match status" value="1"/>
</dbReference>
<comment type="caution">
    <text evidence="9">The sequence shown here is derived from an EMBL/GenBank/DDBJ whole genome shotgun (WGS) entry which is preliminary data.</text>
</comment>
<dbReference type="OrthoDB" id="9802919at2"/>
<feature type="active site" evidence="6">
    <location>
        <position position="53"/>
    </location>
</feature>
<evidence type="ECO:0000313" key="10">
    <source>
        <dbReference type="Proteomes" id="UP000256977"/>
    </source>
</evidence>
<proteinExistence type="inferred from homology"/>
<keyword evidence="7" id="KW-0645">Protease</keyword>
<dbReference type="PROSITE" id="PS00760">
    <property type="entry name" value="SPASE_I_2"/>
    <property type="match status" value="1"/>
</dbReference>
<dbReference type="Proteomes" id="UP000256977">
    <property type="component" value="Unassembled WGS sequence"/>
</dbReference>
<dbReference type="SUPFAM" id="SSF51306">
    <property type="entry name" value="LexA/Signal peptidase"/>
    <property type="match status" value="1"/>
</dbReference>
<dbReference type="GO" id="GO:0005886">
    <property type="term" value="C:plasma membrane"/>
    <property type="evidence" value="ECO:0007669"/>
    <property type="project" value="UniProtKB-SubCell"/>
</dbReference>
<keyword evidence="5 7" id="KW-0378">Hydrolase</keyword>
<dbReference type="Pfam" id="PF10502">
    <property type="entry name" value="Peptidase_S26"/>
    <property type="match status" value="1"/>
</dbReference>
<feature type="transmembrane region" description="Helical" evidence="7">
    <location>
        <begin position="25"/>
        <end position="49"/>
    </location>
</feature>
<dbReference type="InterPro" id="IPR036286">
    <property type="entry name" value="LexA/Signal_pep-like_sf"/>
</dbReference>
<accession>A0A3D9JQA6</accession>
<evidence type="ECO:0000256" key="5">
    <source>
        <dbReference type="ARBA" id="ARBA00022801"/>
    </source>
</evidence>
<dbReference type="GO" id="GO:0009003">
    <property type="term" value="F:signal peptidase activity"/>
    <property type="evidence" value="ECO:0007669"/>
    <property type="project" value="UniProtKB-EC"/>
</dbReference>
<evidence type="ECO:0000256" key="2">
    <source>
        <dbReference type="ARBA" id="ARBA00004401"/>
    </source>
</evidence>
<dbReference type="NCBIfam" id="TIGR02227">
    <property type="entry name" value="sigpep_I_bact"/>
    <property type="match status" value="1"/>
</dbReference>
<dbReference type="EMBL" id="QRDZ01000013">
    <property type="protein sequence ID" value="RED76140.1"/>
    <property type="molecule type" value="Genomic_DNA"/>
</dbReference>
<evidence type="ECO:0000256" key="4">
    <source>
        <dbReference type="ARBA" id="ARBA00013208"/>
    </source>
</evidence>
<comment type="subcellular location">
    <subcellularLocation>
        <location evidence="2">Cell membrane</location>
        <topology evidence="2">Single-pass type II membrane protein</topology>
    </subcellularLocation>
    <subcellularLocation>
        <location evidence="7">Membrane</location>
        <topology evidence="7">Single-pass type II membrane protein</topology>
    </subcellularLocation>
</comment>
<dbReference type="AlphaFoldDB" id="A0A3D9JQA6"/>
<dbReference type="GO" id="GO:0006465">
    <property type="term" value="P:signal peptide processing"/>
    <property type="evidence" value="ECO:0007669"/>
    <property type="project" value="InterPro"/>
</dbReference>
<organism evidence="9 10">
    <name type="scientific">Cohnella phaseoli</name>
    <dbReference type="NCBI Taxonomy" id="456490"/>
    <lineage>
        <taxon>Bacteria</taxon>
        <taxon>Bacillati</taxon>
        <taxon>Bacillota</taxon>
        <taxon>Bacilli</taxon>
        <taxon>Bacillales</taxon>
        <taxon>Paenibacillaceae</taxon>
        <taxon>Cohnella</taxon>
    </lineage>
</organism>
<comment type="catalytic activity">
    <reaction evidence="1 7">
        <text>Cleavage of hydrophobic, N-terminal signal or leader sequences from secreted and periplasmic proteins.</text>
        <dbReference type="EC" id="3.4.21.89"/>
    </reaction>
</comment>
<evidence type="ECO:0000256" key="1">
    <source>
        <dbReference type="ARBA" id="ARBA00000677"/>
    </source>
</evidence>
<dbReference type="InterPro" id="IPR000223">
    <property type="entry name" value="Pept_S26A_signal_pept_1"/>
</dbReference>
<evidence type="ECO:0000313" key="9">
    <source>
        <dbReference type="EMBL" id="RED76140.1"/>
    </source>
</evidence>
<evidence type="ECO:0000256" key="7">
    <source>
        <dbReference type="RuleBase" id="RU362042"/>
    </source>
</evidence>
<dbReference type="InterPro" id="IPR019533">
    <property type="entry name" value="Peptidase_S26"/>
</dbReference>
<dbReference type="PROSITE" id="PS00761">
    <property type="entry name" value="SPASE_I_3"/>
    <property type="match status" value="1"/>
</dbReference>
<dbReference type="InterPro" id="IPR019757">
    <property type="entry name" value="Pept_S26A_signal_pept_1_Lys-AS"/>
</dbReference>
<evidence type="ECO:0000259" key="8">
    <source>
        <dbReference type="Pfam" id="PF10502"/>
    </source>
</evidence>
<keyword evidence="10" id="KW-1185">Reference proteome</keyword>
<name>A0A3D9JQA6_9BACL</name>
<evidence type="ECO:0000256" key="6">
    <source>
        <dbReference type="PIRSR" id="PIRSR600223-1"/>
    </source>
</evidence>
<feature type="domain" description="Peptidase S26" evidence="8">
    <location>
        <begin position="23"/>
        <end position="184"/>
    </location>
</feature>
<keyword evidence="7" id="KW-0812">Transmembrane</keyword>
<reference evidence="9 10" key="1">
    <citation type="submission" date="2018-07" db="EMBL/GenBank/DDBJ databases">
        <title>Genomic Encyclopedia of Type Strains, Phase III (KMG-III): the genomes of soil and plant-associated and newly described type strains.</title>
        <authorList>
            <person name="Whitman W."/>
        </authorList>
    </citation>
    <scope>NUCLEOTIDE SEQUENCE [LARGE SCALE GENOMIC DNA]</scope>
    <source>
        <strain evidence="9 10">CECT 7287</strain>
    </source>
</reference>
<dbReference type="Gene3D" id="2.10.109.10">
    <property type="entry name" value="Umud Fragment, subunit A"/>
    <property type="match status" value="1"/>
</dbReference>
<dbReference type="PRINTS" id="PR00727">
    <property type="entry name" value="LEADERPTASE"/>
</dbReference>
<gene>
    <name evidence="9" type="ORF">DFP98_113201</name>
</gene>
<dbReference type="GO" id="GO:0004252">
    <property type="term" value="F:serine-type endopeptidase activity"/>
    <property type="evidence" value="ECO:0007669"/>
    <property type="project" value="InterPro"/>
</dbReference>
<keyword evidence="7" id="KW-0472">Membrane</keyword>
<dbReference type="InterPro" id="IPR019758">
    <property type="entry name" value="Pept_S26A_signal_pept_1_CS"/>
</dbReference>
<protein>
    <recommendedName>
        <fullName evidence="4 7">Signal peptidase I</fullName>
        <ecNumber evidence="4 7">3.4.21.89</ecNumber>
    </recommendedName>
</protein>